<gene>
    <name evidence="1" type="ORF">FPZ52_01895</name>
</gene>
<proteinExistence type="predicted"/>
<dbReference type="Proteomes" id="UP000318483">
    <property type="component" value="Chromosome"/>
</dbReference>
<evidence type="ECO:0000313" key="2">
    <source>
        <dbReference type="Proteomes" id="UP000318483"/>
    </source>
</evidence>
<dbReference type="RefSeq" id="WP_146363168.1">
    <property type="nucleotide sequence ID" value="NZ_CP042261.1"/>
</dbReference>
<accession>A0A5B8IST7</accession>
<dbReference type="EMBL" id="CP042261">
    <property type="protein sequence ID" value="QDY68493.1"/>
    <property type="molecule type" value="Genomic_DNA"/>
</dbReference>
<name>A0A5B8IST7_9RHOB</name>
<evidence type="ECO:0000313" key="1">
    <source>
        <dbReference type="EMBL" id="QDY68493.1"/>
    </source>
</evidence>
<organism evidence="1 2">
    <name type="scientific">Qingshengfaniella alkalisoli</name>
    <dbReference type="NCBI Taxonomy" id="2599296"/>
    <lineage>
        <taxon>Bacteria</taxon>
        <taxon>Pseudomonadati</taxon>
        <taxon>Pseudomonadota</taxon>
        <taxon>Alphaproteobacteria</taxon>
        <taxon>Rhodobacterales</taxon>
        <taxon>Paracoccaceae</taxon>
        <taxon>Qingshengfaniella</taxon>
    </lineage>
</organism>
<sequence length="116" mass="12555">MTTRLFKILAIAALVLSILLPRVGAALASTGLFGARMVVICTGEGLETILISEDGTPVQANAKFDKCAFLHVADTAIAPVSEYVQWRPLERRYPFTRSQWIDSEAAGPAWARGPPL</sequence>
<dbReference type="KEGG" id="lit:FPZ52_01895"/>
<keyword evidence="2" id="KW-1185">Reference proteome</keyword>
<dbReference type="OrthoDB" id="7873131at2"/>
<protein>
    <submittedName>
        <fullName evidence="1">Uncharacterized protein</fullName>
    </submittedName>
</protein>
<reference evidence="1 2" key="1">
    <citation type="submission" date="2019-07" db="EMBL/GenBank/DDBJ databases">
        <title>Litoreibacter alkalisoli sp. nov., isolated from saline-alkaline soil.</title>
        <authorList>
            <person name="Wang S."/>
            <person name="Xu L."/>
            <person name="Xing Y.-T."/>
            <person name="Sun J.-Q."/>
        </authorList>
    </citation>
    <scope>NUCLEOTIDE SEQUENCE [LARGE SCALE GENOMIC DNA]</scope>
    <source>
        <strain evidence="1 2">LN3S51</strain>
    </source>
</reference>
<dbReference type="AlphaFoldDB" id="A0A5B8IST7"/>